<dbReference type="Proteomes" id="UP000053201">
    <property type="component" value="Unassembled WGS sequence"/>
</dbReference>
<evidence type="ECO:0000313" key="7">
    <source>
        <dbReference type="EMBL" id="KND02564.1"/>
    </source>
</evidence>
<dbReference type="GO" id="GO:0000280">
    <property type="term" value="P:nuclear division"/>
    <property type="evidence" value="ECO:0007669"/>
    <property type="project" value="EnsemblFungi"/>
</dbReference>
<dbReference type="Pfam" id="PF05890">
    <property type="entry name" value="Ebp2"/>
    <property type="match status" value="1"/>
</dbReference>
<keyword evidence="4" id="KW-0175">Coiled coil</keyword>
<evidence type="ECO:0000256" key="3">
    <source>
        <dbReference type="ARBA" id="ARBA00022517"/>
    </source>
</evidence>
<feature type="region of interest" description="Disordered" evidence="6">
    <location>
        <begin position="1"/>
        <end position="27"/>
    </location>
</feature>
<dbReference type="GO" id="GO:0034399">
    <property type="term" value="C:nuclear periphery"/>
    <property type="evidence" value="ECO:0007669"/>
    <property type="project" value="EnsemblFungi"/>
</dbReference>
<dbReference type="EMBL" id="KQ257453">
    <property type="protein sequence ID" value="KND02564.1"/>
    <property type="molecule type" value="Genomic_DNA"/>
</dbReference>
<feature type="compositionally biased region" description="Gly residues" evidence="6">
    <location>
        <begin position="309"/>
        <end position="321"/>
    </location>
</feature>
<dbReference type="InParanoid" id="A0A0L0HP50"/>
<protein>
    <recommendedName>
        <fullName evidence="9">Ebp2-domain-containing protein</fullName>
    </recommendedName>
</protein>
<organism evidence="7 8">
    <name type="scientific">Spizellomyces punctatus (strain DAOM BR117)</name>
    <dbReference type="NCBI Taxonomy" id="645134"/>
    <lineage>
        <taxon>Eukaryota</taxon>
        <taxon>Fungi</taxon>
        <taxon>Fungi incertae sedis</taxon>
        <taxon>Chytridiomycota</taxon>
        <taxon>Chytridiomycota incertae sedis</taxon>
        <taxon>Chytridiomycetes</taxon>
        <taxon>Spizellomycetales</taxon>
        <taxon>Spizellomycetaceae</taxon>
        <taxon>Spizellomyces</taxon>
    </lineage>
</organism>
<gene>
    <name evidence="7" type="ORF">SPPG_03021</name>
</gene>
<feature type="compositionally biased region" description="Basic residues" evidence="6">
    <location>
        <begin position="1"/>
        <end position="17"/>
    </location>
</feature>
<dbReference type="STRING" id="645134.A0A0L0HP50"/>
<evidence type="ECO:0000256" key="5">
    <source>
        <dbReference type="ARBA" id="ARBA00023242"/>
    </source>
</evidence>
<evidence type="ECO:0008006" key="9">
    <source>
        <dbReference type="Google" id="ProtNLM"/>
    </source>
</evidence>
<dbReference type="FunCoup" id="A0A0L0HP50">
    <property type="interactions" value="521"/>
</dbReference>
<dbReference type="RefSeq" id="XP_016610603.1">
    <property type="nucleotide sequence ID" value="XM_016751306.1"/>
</dbReference>
<dbReference type="GO" id="GO:0005730">
    <property type="term" value="C:nucleolus"/>
    <property type="evidence" value="ECO:0007669"/>
    <property type="project" value="UniProtKB-SubCell"/>
</dbReference>
<evidence type="ECO:0000256" key="2">
    <source>
        <dbReference type="ARBA" id="ARBA00007336"/>
    </source>
</evidence>
<name>A0A0L0HP50_SPIPD</name>
<dbReference type="PANTHER" id="PTHR13028">
    <property type="entry name" value="RRNA PROCESSING PROTEIN EBNA1-BINDING PROTEIN-RELATED"/>
    <property type="match status" value="1"/>
</dbReference>
<feature type="compositionally biased region" description="Basic and acidic residues" evidence="6">
    <location>
        <begin position="251"/>
        <end position="281"/>
    </location>
</feature>
<evidence type="ECO:0000256" key="6">
    <source>
        <dbReference type="SAM" id="MobiDB-lite"/>
    </source>
</evidence>
<dbReference type="eggNOG" id="KOG3080">
    <property type="taxonomic scope" value="Eukaryota"/>
</dbReference>
<dbReference type="OMA" id="RETMFHR"/>
<evidence type="ECO:0000256" key="1">
    <source>
        <dbReference type="ARBA" id="ARBA00004604"/>
    </source>
</evidence>
<sequence>MAKPKQQRNKQRSKKHVQAPAASTDSDSLDVDIAAFIEEQQLEIDPDVAELLTEDTAVSKKKGGKKKGKKSAAAAEEDSKITAEVDTAQNVEGDSMGDVDMDEEDEAELAAYLDMMKGKKEDKDEEEDELVEKVYSNDTVALLSRLDDIRLDQPGFKVPWIETQSITSPAPLDLDPSDVHDDLKRELAFYKQALYAATEGRKRILAAGVPFSRPDDFFAEMVKTDEHMAKVRQRLLDEAASIQAAEQARKQRDLKKFGKKVQQEKLAERERTKKAELEKVKVARRKHASAEGGRDDGDDEFDVEVDSGSRGGKGGRGGKTAAGGKRKRKDEKFGFGGPKRHKKSNTADSTSDMSGFSLKKMKGKPGVSKNRPGKARRQASRGRK</sequence>
<dbReference type="PANTHER" id="PTHR13028:SF0">
    <property type="entry name" value="RRNA-PROCESSING PROTEIN EBP2-RELATED"/>
    <property type="match status" value="1"/>
</dbReference>
<comment type="similarity">
    <text evidence="2">Belongs to the EBP2 family.</text>
</comment>
<reference evidence="7 8" key="1">
    <citation type="submission" date="2009-08" db="EMBL/GenBank/DDBJ databases">
        <title>The Genome Sequence of Spizellomyces punctatus strain DAOM BR117.</title>
        <authorList>
            <consortium name="The Broad Institute Genome Sequencing Platform"/>
            <person name="Russ C."/>
            <person name="Cuomo C."/>
            <person name="Shea T."/>
            <person name="Young S.K."/>
            <person name="Zeng Q."/>
            <person name="Koehrsen M."/>
            <person name="Haas B."/>
            <person name="Borodovsky M."/>
            <person name="Guigo R."/>
            <person name="Alvarado L."/>
            <person name="Berlin A."/>
            <person name="Bochicchio J."/>
            <person name="Borenstein D."/>
            <person name="Chapman S."/>
            <person name="Chen Z."/>
            <person name="Engels R."/>
            <person name="Freedman E."/>
            <person name="Gellesch M."/>
            <person name="Goldberg J."/>
            <person name="Griggs A."/>
            <person name="Gujja S."/>
            <person name="Heiman D."/>
            <person name="Hepburn T."/>
            <person name="Howarth C."/>
            <person name="Jen D."/>
            <person name="Larson L."/>
            <person name="Lewis B."/>
            <person name="Mehta T."/>
            <person name="Park D."/>
            <person name="Pearson M."/>
            <person name="Roberts A."/>
            <person name="Saif S."/>
            <person name="Shenoy N."/>
            <person name="Sisk P."/>
            <person name="Stolte C."/>
            <person name="Sykes S."/>
            <person name="Thomson T."/>
            <person name="Walk T."/>
            <person name="White J."/>
            <person name="Yandava C."/>
            <person name="Burger G."/>
            <person name="Gray M.W."/>
            <person name="Holland P.W.H."/>
            <person name="King N."/>
            <person name="Lang F.B.F."/>
            <person name="Roger A.J."/>
            <person name="Ruiz-Trillo I."/>
            <person name="Lander E."/>
            <person name="Nusbaum C."/>
        </authorList>
    </citation>
    <scope>NUCLEOTIDE SEQUENCE [LARGE SCALE GENOMIC DNA]</scope>
    <source>
        <strain evidence="7 8">DAOM BR117</strain>
    </source>
</reference>
<dbReference type="VEuPathDB" id="FungiDB:SPPG_03021"/>
<feature type="compositionally biased region" description="Acidic residues" evidence="6">
    <location>
        <begin position="296"/>
        <end position="305"/>
    </location>
</feature>
<comment type="subcellular location">
    <subcellularLocation>
        <location evidence="1">Nucleus</location>
        <location evidence="1">Nucleolus</location>
    </subcellularLocation>
</comment>
<dbReference type="GeneID" id="27686569"/>
<feature type="region of interest" description="Disordered" evidence="6">
    <location>
        <begin position="55"/>
        <end position="101"/>
    </location>
</feature>
<dbReference type="AlphaFoldDB" id="A0A0L0HP50"/>
<evidence type="ECO:0000313" key="8">
    <source>
        <dbReference type="Proteomes" id="UP000053201"/>
    </source>
</evidence>
<keyword evidence="5" id="KW-0539">Nucleus</keyword>
<feature type="compositionally biased region" description="Basic residues" evidence="6">
    <location>
        <begin position="59"/>
        <end position="70"/>
    </location>
</feature>
<dbReference type="GO" id="GO:0042273">
    <property type="term" value="P:ribosomal large subunit biogenesis"/>
    <property type="evidence" value="ECO:0007669"/>
    <property type="project" value="TreeGrafter"/>
</dbReference>
<proteinExistence type="inferred from homology"/>
<evidence type="ECO:0000256" key="4">
    <source>
        <dbReference type="ARBA" id="ARBA00023054"/>
    </source>
</evidence>
<feature type="region of interest" description="Disordered" evidence="6">
    <location>
        <begin position="251"/>
        <end position="384"/>
    </location>
</feature>
<dbReference type="OrthoDB" id="443772at2759"/>
<feature type="compositionally biased region" description="Basic residues" evidence="6">
    <location>
        <begin position="371"/>
        <end position="384"/>
    </location>
</feature>
<dbReference type="GO" id="GO:0006364">
    <property type="term" value="P:rRNA processing"/>
    <property type="evidence" value="ECO:0007669"/>
    <property type="project" value="EnsemblFungi"/>
</dbReference>
<accession>A0A0L0HP50</accession>
<dbReference type="GO" id="GO:0042802">
    <property type="term" value="F:identical protein binding"/>
    <property type="evidence" value="ECO:0007669"/>
    <property type="project" value="EnsemblFungi"/>
</dbReference>
<dbReference type="GO" id="GO:0030687">
    <property type="term" value="C:preribosome, large subunit precursor"/>
    <property type="evidence" value="ECO:0007669"/>
    <property type="project" value="EnsemblFungi"/>
</dbReference>
<dbReference type="InterPro" id="IPR008610">
    <property type="entry name" value="Ebp2"/>
</dbReference>
<keyword evidence="3" id="KW-0690">Ribosome biogenesis</keyword>
<keyword evidence="8" id="KW-1185">Reference proteome</keyword>